<dbReference type="InterPro" id="IPR012373">
    <property type="entry name" value="Ferrdict_sens_TM"/>
</dbReference>
<gene>
    <name evidence="3" type="ORF">PtoMrB4_10400</name>
</gene>
<feature type="domain" description="FecR N-terminal" evidence="2">
    <location>
        <begin position="14"/>
        <end position="56"/>
    </location>
</feature>
<reference evidence="3 4" key="1">
    <citation type="journal article" date="2020" name="Microbiol. Resour. Announc.">
        <title>Complete genome sequence of Pseudomonas otitidis strain MrB4, isolated from Lake Biwa in Japan.</title>
        <authorList>
            <person name="Miyazaki K."/>
            <person name="Hase E."/>
            <person name="Maruya T."/>
        </authorList>
    </citation>
    <scope>NUCLEOTIDE SEQUENCE [LARGE SCALE GENOMIC DNA]</scope>
    <source>
        <strain evidence="3 4">MrB4</strain>
    </source>
</reference>
<dbReference type="InterPro" id="IPR006860">
    <property type="entry name" value="FecR"/>
</dbReference>
<organism evidence="3 4">
    <name type="scientific">Metapseudomonas otitidis</name>
    <dbReference type="NCBI Taxonomy" id="319939"/>
    <lineage>
        <taxon>Bacteria</taxon>
        <taxon>Pseudomonadati</taxon>
        <taxon>Pseudomonadota</taxon>
        <taxon>Gammaproteobacteria</taxon>
        <taxon>Pseudomonadales</taxon>
        <taxon>Pseudomonadaceae</taxon>
        <taxon>Metapseudomonas</taxon>
    </lineage>
</organism>
<dbReference type="InterPro" id="IPR032623">
    <property type="entry name" value="FecR_N"/>
</dbReference>
<proteinExistence type="predicted"/>
<evidence type="ECO:0000259" key="2">
    <source>
        <dbReference type="Pfam" id="PF16220"/>
    </source>
</evidence>
<dbReference type="Gene3D" id="2.60.120.1440">
    <property type="match status" value="1"/>
</dbReference>
<dbReference type="GeneID" id="57396251"/>
<dbReference type="PANTHER" id="PTHR30273:SF2">
    <property type="entry name" value="PROTEIN FECR"/>
    <property type="match status" value="1"/>
</dbReference>
<dbReference type="PIRSF" id="PIRSF018266">
    <property type="entry name" value="FecR"/>
    <property type="match status" value="1"/>
</dbReference>
<evidence type="ECO:0000313" key="4">
    <source>
        <dbReference type="Proteomes" id="UP000501237"/>
    </source>
</evidence>
<sequence>MSAHAAEPARRIAREAAQWLVLRDAGGLGPEQAAALQHWRALSEAHEAAWQRAETLRQRFAGLPAPLALASLDRPDLGRRRVLKQVLGLATLAPAAWLAYRQAPVASWRADLRTATGERRDVDLPGGGRLHLNTASAVNLGPGVIELVAGEIAVETPGPLRVERAEGRLLTDAARFCVRQLEAGCLVSVEAGTVRLHPATGQVVALSAGQRAGLLPTGTTPVTRFDPEQPDWRQGVLIVENRPLGAVLRELDRYRPGLLRWDAALEALPVTGTFRLNDTDRVLALLAATLPLEVHYRTRYWVSLVPRAHVG</sequence>
<dbReference type="Pfam" id="PF16220">
    <property type="entry name" value="DUF4880"/>
    <property type="match status" value="1"/>
</dbReference>
<dbReference type="GO" id="GO:0016989">
    <property type="term" value="F:sigma factor antagonist activity"/>
    <property type="evidence" value="ECO:0007669"/>
    <property type="project" value="TreeGrafter"/>
</dbReference>
<accession>A0A679GA75</accession>
<evidence type="ECO:0000259" key="1">
    <source>
        <dbReference type="Pfam" id="PF04773"/>
    </source>
</evidence>
<dbReference type="Pfam" id="PF04773">
    <property type="entry name" value="FecR"/>
    <property type="match status" value="1"/>
</dbReference>
<feature type="domain" description="FecR protein" evidence="1">
    <location>
        <begin position="111"/>
        <end position="195"/>
    </location>
</feature>
<name>A0A679GA75_9GAMM</name>
<dbReference type="RefSeq" id="WP_172432699.1">
    <property type="nucleotide sequence ID" value="NZ_AP022642.1"/>
</dbReference>
<dbReference type="Proteomes" id="UP000501237">
    <property type="component" value="Chromosome"/>
</dbReference>
<dbReference type="PANTHER" id="PTHR30273">
    <property type="entry name" value="PERIPLASMIC SIGNAL SENSOR AND SIGMA FACTOR ACTIVATOR FECR-RELATED"/>
    <property type="match status" value="1"/>
</dbReference>
<evidence type="ECO:0000313" key="3">
    <source>
        <dbReference type="EMBL" id="BCA27063.1"/>
    </source>
</evidence>
<dbReference type="EMBL" id="AP022642">
    <property type="protein sequence ID" value="BCA27063.1"/>
    <property type="molecule type" value="Genomic_DNA"/>
</dbReference>
<protein>
    <submittedName>
        <fullName evidence="3">Sugar ABC transporter substrate-binding protein</fullName>
    </submittedName>
</protein>
<dbReference type="KEGG" id="poj:PtoMrB4_10400"/>
<dbReference type="AlphaFoldDB" id="A0A679GA75"/>